<keyword evidence="5" id="KW-0804">Transcription</keyword>
<dbReference type="Pfam" id="PF03131">
    <property type="entry name" value="bZIP_Maf"/>
    <property type="match status" value="1"/>
</dbReference>
<dbReference type="InterPro" id="IPR046347">
    <property type="entry name" value="bZIP_sf"/>
</dbReference>
<evidence type="ECO:0000256" key="1">
    <source>
        <dbReference type="ARBA" id="ARBA00008157"/>
    </source>
</evidence>
<dbReference type="InterPro" id="IPR004826">
    <property type="entry name" value="bZIP_Maf"/>
</dbReference>
<evidence type="ECO:0000256" key="2">
    <source>
        <dbReference type="ARBA" id="ARBA00023015"/>
    </source>
</evidence>
<keyword evidence="10" id="KW-1185">Reference proteome</keyword>
<keyword evidence="2" id="KW-0805">Transcription regulation</keyword>
<evidence type="ECO:0000256" key="4">
    <source>
        <dbReference type="ARBA" id="ARBA00023159"/>
    </source>
</evidence>
<dbReference type="InterPro" id="IPR008917">
    <property type="entry name" value="TF_DNA-bd_sf"/>
</dbReference>
<feature type="compositionally biased region" description="Low complexity" evidence="8">
    <location>
        <begin position="394"/>
        <end position="409"/>
    </location>
</feature>
<feature type="compositionally biased region" description="Basic residues" evidence="8">
    <location>
        <begin position="468"/>
        <end position="477"/>
    </location>
</feature>
<comment type="similarity">
    <text evidence="1">Belongs to the bZIP family. CNC subfamily.</text>
</comment>
<proteinExistence type="inferred from homology"/>
<reference evidence="11" key="1">
    <citation type="submission" date="2025-08" db="UniProtKB">
        <authorList>
            <consortium name="RefSeq"/>
        </authorList>
    </citation>
    <scope>IDENTIFICATION</scope>
    <source>
        <tissue evidence="11">Sperm</tissue>
    </source>
</reference>
<dbReference type="Gene3D" id="1.10.880.10">
    <property type="entry name" value="Transcription factor, Skn-1-like, DNA-binding domain"/>
    <property type="match status" value="1"/>
</dbReference>
<dbReference type="InterPro" id="IPR047167">
    <property type="entry name" value="NFE2-like"/>
</dbReference>
<dbReference type="GO" id="GO:0000978">
    <property type="term" value="F:RNA polymerase II cis-regulatory region sequence-specific DNA binding"/>
    <property type="evidence" value="ECO:0007669"/>
    <property type="project" value="InterPro"/>
</dbReference>
<dbReference type="SUPFAM" id="SSF57959">
    <property type="entry name" value="Leucine zipper domain"/>
    <property type="match status" value="1"/>
</dbReference>
<dbReference type="KEGG" id="pmrn:116938497"/>
<feature type="region of interest" description="Disordered" evidence="8">
    <location>
        <begin position="389"/>
        <end position="515"/>
    </location>
</feature>
<dbReference type="PROSITE" id="PS50217">
    <property type="entry name" value="BZIP"/>
    <property type="match status" value="1"/>
</dbReference>
<name>A0AAJ7SLC8_PETMA</name>
<feature type="compositionally biased region" description="Acidic residues" evidence="8">
    <location>
        <begin position="416"/>
        <end position="431"/>
    </location>
</feature>
<feature type="domain" description="BZIP" evidence="9">
    <location>
        <begin position="553"/>
        <end position="616"/>
    </location>
</feature>
<accession>A0AAJ7SLC8</accession>
<evidence type="ECO:0000256" key="3">
    <source>
        <dbReference type="ARBA" id="ARBA00023125"/>
    </source>
</evidence>
<evidence type="ECO:0000256" key="6">
    <source>
        <dbReference type="ARBA" id="ARBA00023242"/>
    </source>
</evidence>
<evidence type="ECO:0000313" key="10">
    <source>
        <dbReference type="Proteomes" id="UP001318040"/>
    </source>
</evidence>
<evidence type="ECO:0000259" key="9">
    <source>
        <dbReference type="PROSITE" id="PS50217"/>
    </source>
</evidence>
<keyword evidence="7" id="KW-0175">Coiled coil</keyword>
<dbReference type="GO" id="GO:0000981">
    <property type="term" value="F:DNA-binding transcription factor activity, RNA polymerase II-specific"/>
    <property type="evidence" value="ECO:0007669"/>
    <property type="project" value="TreeGrafter"/>
</dbReference>
<evidence type="ECO:0000313" key="11">
    <source>
        <dbReference type="RefSeq" id="XP_032801521.1"/>
    </source>
</evidence>
<evidence type="ECO:0000256" key="7">
    <source>
        <dbReference type="SAM" id="Coils"/>
    </source>
</evidence>
<dbReference type="SUPFAM" id="SSF47454">
    <property type="entry name" value="A DNA-binding domain in eukaryotic transcription factors"/>
    <property type="match status" value="1"/>
</dbReference>
<organism evidence="10 11">
    <name type="scientific">Petromyzon marinus</name>
    <name type="common">Sea lamprey</name>
    <dbReference type="NCBI Taxonomy" id="7757"/>
    <lineage>
        <taxon>Eukaryota</taxon>
        <taxon>Metazoa</taxon>
        <taxon>Chordata</taxon>
        <taxon>Craniata</taxon>
        <taxon>Vertebrata</taxon>
        <taxon>Cyclostomata</taxon>
        <taxon>Hyperoartia</taxon>
        <taxon>Petromyzontiformes</taxon>
        <taxon>Petromyzontidae</taxon>
        <taxon>Petromyzon</taxon>
    </lineage>
</organism>
<dbReference type="AlphaFoldDB" id="A0AAJ7SLC8"/>
<sequence length="668" mass="73269">MMETLGHGDSQQMDQIEILWKQDVDLGAGREVFDVALRRKELEHELFKKREHERLEQVAFEEEKARLACFEVDGETGEYVPVQRGGNPPPKLEEESALTRGVKDSAIPGGEQAPLSFDECLKILEENFNFDTTPEVPALPDVTGPMAMGEPVPCVPVLAPDKMAAPPAQCQPLDLEQRWQEILSLPDFQVLDMHVVDLEPSLYAGIESQPALDVLESCPALCCDSTATAVPAQDFNSTYDTMGSNLPNAENSCPAFYSLEQVSTSHIYPPFDSGMLLPSIPSTYAPVSNAAVQASNNLAHSELNELLGSTVLTSLGSVEVPIDSEANYCGMDLPESKYGIVKVTAGNSRIPLNLPPRESIPGSSDVGKIEIFRPSSSFLAFESTAALDEHDSDSGMSTGSSPHGSHGSHYQALFRDEDDEFSDEDDLDEMESVSGERHTYSQEEDGSAFLDEAHYSSSSPGNDEKQRRNPSGKKSKLSRSDPAASDGSAKRPVARDKSGCYPTSKGGGRLSRDERKAQSLKIPFSVADIVNLPVDDFVGLLSRHQLNDSQLALVRDIRRRGKNKVAAQNCRKRKMEGLSSLEGELDGLLGERERLKRERDQLSSGLASVRQGLEQMQRQVFESLRDDAGQPYSPSKYFLEYASNGTIFLVPRHPSHVVRPVEALRVQK</sequence>
<feature type="coiled-coil region" evidence="7">
    <location>
        <begin position="578"/>
        <end position="605"/>
    </location>
</feature>
<protein>
    <submittedName>
        <fullName evidence="11">Nuclear factor erythroid 2-related factor 2-like isoform X1</fullName>
    </submittedName>
</protein>
<keyword evidence="6" id="KW-0539">Nucleus</keyword>
<dbReference type="PROSITE" id="PS00036">
    <property type="entry name" value="BZIP_BASIC"/>
    <property type="match status" value="1"/>
</dbReference>
<evidence type="ECO:0000256" key="8">
    <source>
        <dbReference type="SAM" id="MobiDB-lite"/>
    </source>
</evidence>
<dbReference type="Proteomes" id="UP001318040">
    <property type="component" value="Chromosome 4"/>
</dbReference>
<dbReference type="InterPro" id="IPR004827">
    <property type="entry name" value="bZIP"/>
</dbReference>
<keyword evidence="4" id="KW-0010">Activator</keyword>
<dbReference type="SMART" id="SM00338">
    <property type="entry name" value="BRLZ"/>
    <property type="match status" value="1"/>
</dbReference>
<evidence type="ECO:0000256" key="5">
    <source>
        <dbReference type="ARBA" id="ARBA00023163"/>
    </source>
</evidence>
<dbReference type="RefSeq" id="XP_032801521.1">
    <property type="nucleotide sequence ID" value="XM_032945630.1"/>
</dbReference>
<keyword evidence="3" id="KW-0238">DNA-binding</keyword>
<dbReference type="GO" id="GO:0005634">
    <property type="term" value="C:nucleus"/>
    <property type="evidence" value="ECO:0007669"/>
    <property type="project" value="TreeGrafter"/>
</dbReference>
<dbReference type="PANTHER" id="PTHR24411:SF55">
    <property type="entry name" value="SEGMENTATION PROTEIN CAP'N'COLLAR"/>
    <property type="match status" value="1"/>
</dbReference>
<dbReference type="PANTHER" id="PTHR24411">
    <property type="entry name" value="NUCLEAR FACTOR ERYTHROID 2-RELATED FACTOR"/>
    <property type="match status" value="1"/>
</dbReference>
<gene>
    <name evidence="11" type="primary">LOC116938497</name>
</gene>